<name>A0A0B1R4U7_9GAMM</name>
<accession>A0A0B1R4U7</accession>
<comment type="caution">
    <text evidence="2">The sequence shown here is derived from an EMBL/GenBank/DDBJ whole genome shotgun (WGS) entry which is preliminary data.</text>
</comment>
<dbReference type="EMBL" id="JTJJ01000095">
    <property type="protein sequence ID" value="KHJ66110.1"/>
    <property type="molecule type" value="Genomic_DNA"/>
</dbReference>
<proteinExistence type="predicted"/>
<evidence type="ECO:0000313" key="3">
    <source>
        <dbReference type="Proteomes" id="UP000030853"/>
    </source>
</evidence>
<feature type="transmembrane region" description="Helical" evidence="1">
    <location>
        <begin position="51"/>
        <end position="69"/>
    </location>
</feature>
<keyword evidence="1" id="KW-0812">Transmembrane</keyword>
<keyword evidence="1" id="KW-1133">Transmembrane helix</keyword>
<feature type="transmembrane region" description="Helical" evidence="1">
    <location>
        <begin position="12"/>
        <end position="30"/>
    </location>
</feature>
<gene>
    <name evidence="2" type="ORF">QU24_20980</name>
</gene>
<dbReference type="RefSeq" id="WP_039335189.1">
    <property type="nucleotide sequence ID" value="NZ_JTJJ01000095.1"/>
</dbReference>
<dbReference type="Proteomes" id="UP000030853">
    <property type="component" value="Unassembled WGS sequence"/>
</dbReference>
<evidence type="ECO:0000313" key="2">
    <source>
        <dbReference type="EMBL" id="KHJ66110.1"/>
    </source>
</evidence>
<dbReference type="Pfam" id="PF04247">
    <property type="entry name" value="SirB"/>
    <property type="match status" value="1"/>
</dbReference>
<dbReference type="GO" id="GO:0005886">
    <property type="term" value="C:plasma membrane"/>
    <property type="evidence" value="ECO:0007669"/>
    <property type="project" value="TreeGrafter"/>
</dbReference>
<evidence type="ECO:0000256" key="1">
    <source>
        <dbReference type="SAM" id="Phobius"/>
    </source>
</evidence>
<dbReference type="InterPro" id="IPR007360">
    <property type="entry name" value="SirB"/>
</dbReference>
<protein>
    <submittedName>
        <fullName evidence="2">Siroheme synthase</fullName>
    </submittedName>
</protein>
<dbReference type="PIRSF" id="PIRSF005610">
    <property type="entry name" value="SirB"/>
    <property type="match status" value="1"/>
</dbReference>
<dbReference type="AlphaFoldDB" id="A0A0B1R4U7"/>
<feature type="transmembrane region" description="Helical" evidence="1">
    <location>
        <begin position="75"/>
        <end position="94"/>
    </location>
</feature>
<feature type="transmembrane region" description="Helical" evidence="1">
    <location>
        <begin position="106"/>
        <end position="123"/>
    </location>
</feature>
<keyword evidence="1" id="KW-0472">Membrane</keyword>
<sequence>MASWYPLIKHFHLLTVALTISLFLLRFYWLTTGSAMLQRRWVRIAPHINDTFLLLSGVGLVVITHFYPFSPQGSWLTEKLLGVIIYIALGSVALSRRPRKMGTRWIACLIAIVALLFVIKLAMTKMPILGIV</sequence>
<organism evidence="2 3">
    <name type="scientific">Pantoea rodasii</name>
    <dbReference type="NCBI Taxonomy" id="1076549"/>
    <lineage>
        <taxon>Bacteria</taxon>
        <taxon>Pseudomonadati</taxon>
        <taxon>Pseudomonadota</taxon>
        <taxon>Gammaproteobacteria</taxon>
        <taxon>Enterobacterales</taxon>
        <taxon>Erwiniaceae</taxon>
        <taxon>Pantoea</taxon>
    </lineage>
</organism>
<dbReference type="PANTHER" id="PTHR39594">
    <property type="entry name" value="PROTEIN YCHQ"/>
    <property type="match status" value="1"/>
</dbReference>
<reference evidence="2 3" key="1">
    <citation type="submission" date="2014-11" db="EMBL/GenBank/DDBJ databases">
        <title>Genome sequencing of Pantoea rodasii ND03.</title>
        <authorList>
            <person name="Muhamad Yunos N.Y."/>
            <person name="Chan K.-G."/>
        </authorList>
    </citation>
    <scope>NUCLEOTIDE SEQUENCE [LARGE SCALE GENOMIC DNA]</scope>
    <source>
        <strain evidence="2 3">ND03</strain>
    </source>
</reference>
<dbReference type="PANTHER" id="PTHR39594:SF1">
    <property type="entry name" value="PROTEIN YCHQ"/>
    <property type="match status" value="1"/>
</dbReference>